<dbReference type="EMBL" id="FOEP01000016">
    <property type="protein sequence ID" value="SEQ90733.1"/>
    <property type="molecule type" value="Genomic_DNA"/>
</dbReference>
<name>A0A1H9JVH9_9RHOB</name>
<evidence type="ECO:0000313" key="2">
    <source>
        <dbReference type="EMBL" id="SEQ90733.1"/>
    </source>
</evidence>
<accession>A0A1H9JVH9</accession>
<dbReference type="AlphaFoldDB" id="A0A1H9JVH9"/>
<feature type="region of interest" description="Disordered" evidence="1">
    <location>
        <begin position="32"/>
        <end position="53"/>
    </location>
</feature>
<evidence type="ECO:0000256" key="1">
    <source>
        <dbReference type="SAM" id="MobiDB-lite"/>
    </source>
</evidence>
<organism evidence="2 3">
    <name type="scientific">Thalassovita taeanensis</name>
    <dbReference type="NCBI Taxonomy" id="657014"/>
    <lineage>
        <taxon>Bacteria</taxon>
        <taxon>Pseudomonadati</taxon>
        <taxon>Pseudomonadota</taxon>
        <taxon>Alphaproteobacteria</taxon>
        <taxon>Rhodobacterales</taxon>
        <taxon>Roseobacteraceae</taxon>
        <taxon>Thalassovita</taxon>
    </lineage>
</organism>
<sequence>MNPRVINAFRNPSALTEADYVELVALWKKDAKAANARRGRTERTGGADGSELARNEAYRRHRAELRALKTAWG</sequence>
<proteinExistence type="predicted"/>
<feature type="compositionally biased region" description="Basic and acidic residues" evidence="1">
    <location>
        <begin position="39"/>
        <end position="53"/>
    </location>
</feature>
<dbReference type="STRING" id="657014.SAMN04488092_11644"/>
<protein>
    <submittedName>
        <fullName evidence="2">Uncharacterized protein</fullName>
    </submittedName>
</protein>
<dbReference type="Proteomes" id="UP000198634">
    <property type="component" value="Unassembled WGS sequence"/>
</dbReference>
<gene>
    <name evidence="2" type="ORF">SAMN04488092_11644</name>
</gene>
<reference evidence="2 3" key="1">
    <citation type="submission" date="2016-10" db="EMBL/GenBank/DDBJ databases">
        <authorList>
            <person name="de Groot N.N."/>
        </authorList>
    </citation>
    <scope>NUCLEOTIDE SEQUENCE [LARGE SCALE GENOMIC DNA]</scope>
    <source>
        <strain evidence="2 3">DSM 22007</strain>
    </source>
</reference>
<keyword evidence="3" id="KW-1185">Reference proteome</keyword>
<evidence type="ECO:0000313" key="3">
    <source>
        <dbReference type="Proteomes" id="UP000198634"/>
    </source>
</evidence>